<comment type="caution">
    <text evidence="1">The sequence shown here is derived from an EMBL/GenBank/DDBJ whole genome shotgun (WGS) entry which is preliminary data.</text>
</comment>
<accession>X1UBN2</accession>
<organism evidence="1">
    <name type="scientific">marine sediment metagenome</name>
    <dbReference type="NCBI Taxonomy" id="412755"/>
    <lineage>
        <taxon>unclassified sequences</taxon>
        <taxon>metagenomes</taxon>
        <taxon>ecological metagenomes</taxon>
    </lineage>
</organism>
<dbReference type="AlphaFoldDB" id="X1UBN2"/>
<name>X1UBN2_9ZZZZ</name>
<evidence type="ECO:0000313" key="1">
    <source>
        <dbReference type="EMBL" id="GAJ14909.1"/>
    </source>
</evidence>
<protein>
    <submittedName>
        <fullName evidence="1">Uncharacterized protein</fullName>
    </submittedName>
</protein>
<gene>
    <name evidence="1" type="ORF">S12H4_49829</name>
</gene>
<dbReference type="EMBL" id="BARW01031305">
    <property type="protein sequence ID" value="GAJ14909.1"/>
    <property type="molecule type" value="Genomic_DNA"/>
</dbReference>
<reference evidence="1" key="1">
    <citation type="journal article" date="2014" name="Front. Microbiol.">
        <title>High frequency of phylogenetically diverse reductive dehalogenase-homologous genes in deep subseafloor sedimentary metagenomes.</title>
        <authorList>
            <person name="Kawai M."/>
            <person name="Futagami T."/>
            <person name="Toyoda A."/>
            <person name="Takaki Y."/>
            <person name="Nishi S."/>
            <person name="Hori S."/>
            <person name="Arai W."/>
            <person name="Tsubouchi T."/>
            <person name="Morono Y."/>
            <person name="Uchiyama I."/>
            <person name="Ito T."/>
            <person name="Fujiyama A."/>
            <person name="Inagaki F."/>
            <person name="Takami H."/>
        </authorList>
    </citation>
    <scope>NUCLEOTIDE SEQUENCE</scope>
    <source>
        <strain evidence="1">Expedition CK06-06</strain>
    </source>
</reference>
<proteinExistence type="predicted"/>
<sequence>MADKVLEIPESDEFYLTDNAKSARWQLIYVSKWVRMEYCINLRRYSCVLTRIKDATRGA</sequence>